<dbReference type="Pfam" id="PF02368">
    <property type="entry name" value="Big_2"/>
    <property type="match status" value="1"/>
</dbReference>
<feature type="non-terminal residue" evidence="2">
    <location>
        <position position="1"/>
    </location>
</feature>
<gene>
    <name evidence="2" type="ORF">RYX56_23615</name>
</gene>
<dbReference type="InterPro" id="IPR003343">
    <property type="entry name" value="Big_2"/>
</dbReference>
<feature type="non-terminal residue" evidence="2">
    <location>
        <position position="85"/>
    </location>
</feature>
<dbReference type="Proteomes" id="UP001287282">
    <property type="component" value="Unassembled WGS sequence"/>
</dbReference>
<evidence type="ECO:0000313" key="3">
    <source>
        <dbReference type="Proteomes" id="UP001287282"/>
    </source>
</evidence>
<accession>A0ABU3XHH8</accession>
<protein>
    <submittedName>
        <fullName evidence="2">Ig-like domain-containing protein</fullName>
    </submittedName>
</protein>
<evidence type="ECO:0000259" key="1">
    <source>
        <dbReference type="Pfam" id="PF02368"/>
    </source>
</evidence>
<dbReference type="Gene3D" id="2.60.40.1080">
    <property type="match status" value="1"/>
</dbReference>
<comment type="caution">
    <text evidence="2">The sequence shown here is derived from an EMBL/GenBank/DDBJ whole genome shotgun (WGS) entry which is preliminary data.</text>
</comment>
<dbReference type="EMBL" id="JAWJBA010000608">
    <property type="protein sequence ID" value="MDV2687338.1"/>
    <property type="molecule type" value="Genomic_DNA"/>
</dbReference>
<organism evidence="2 3">
    <name type="scientific">Alkalihalophilus lindianensis</name>
    <dbReference type="NCBI Taxonomy" id="1630542"/>
    <lineage>
        <taxon>Bacteria</taxon>
        <taxon>Bacillati</taxon>
        <taxon>Bacillota</taxon>
        <taxon>Bacilli</taxon>
        <taxon>Bacillales</taxon>
        <taxon>Bacillaceae</taxon>
        <taxon>Alkalihalophilus</taxon>
    </lineage>
</organism>
<dbReference type="SUPFAM" id="SSF49373">
    <property type="entry name" value="Invasin/intimin cell-adhesion fragments"/>
    <property type="match status" value="1"/>
</dbReference>
<evidence type="ECO:0000313" key="2">
    <source>
        <dbReference type="EMBL" id="MDV2687338.1"/>
    </source>
</evidence>
<dbReference type="RefSeq" id="WP_317124287.1">
    <property type="nucleotide sequence ID" value="NZ_JAWJBA010000608.1"/>
</dbReference>
<name>A0ABU3XHH8_9BACI</name>
<sequence length="85" mass="9388">DVFVQMRVDSGYVSNLDYMVLVANEEKIEVEKIELLTNAITTLKKGKNLTIKTKISPETATDKSVTWEVENNKIAEVSGDGTIIG</sequence>
<keyword evidence="3" id="KW-1185">Reference proteome</keyword>
<feature type="domain" description="BIG2" evidence="1">
    <location>
        <begin position="36"/>
        <end position="83"/>
    </location>
</feature>
<proteinExistence type="predicted"/>
<reference evidence="2 3" key="1">
    <citation type="submission" date="2023-10" db="EMBL/GenBank/DDBJ databases">
        <title>Screening of Alkalihalobacillus lindianensis BZ-TG-R113 and Its Alleviation of Salt Stress on Rapeseed Growth.</title>
        <authorList>
            <person name="Zhao B."/>
            <person name="Guo T."/>
        </authorList>
    </citation>
    <scope>NUCLEOTIDE SEQUENCE [LARGE SCALE GENOMIC DNA]</scope>
    <source>
        <strain evidence="2 3">BZ-TG-R113</strain>
    </source>
</reference>
<dbReference type="InterPro" id="IPR008964">
    <property type="entry name" value="Invasin/intimin_cell_adhesion"/>
</dbReference>